<protein>
    <submittedName>
        <fullName evidence="9">Dipeptide transport system permease protein DppB</fullName>
    </submittedName>
</protein>
<keyword evidence="3" id="KW-1003">Cell membrane</keyword>
<proteinExistence type="inferred from homology"/>
<dbReference type="eggNOG" id="COG0601">
    <property type="taxonomic scope" value="Bacteria"/>
</dbReference>
<dbReference type="STRING" id="1297617.IB211_01130c"/>
<evidence type="ECO:0000256" key="2">
    <source>
        <dbReference type="ARBA" id="ARBA00022448"/>
    </source>
</evidence>
<dbReference type="SUPFAM" id="SSF161098">
    <property type="entry name" value="MetI-like"/>
    <property type="match status" value="1"/>
</dbReference>
<dbReference type="InterPro" id="IPR045621">
    <property type="entry name" value="BPD_transp_1_N"/>
</dbReference>
<feature type="transmembrane region" description="Helical" evidence="7">
    <location>
        <begin position="133"/>
        <end position="155"/>
    </location>
</feature>
<dbReference type="GO" id="GO:0005886">
    <property type="term" value="C:plasma membrane"/>
    <property type="evidence" value="ECO:0007669"/>
    <property type="project" value="UniProtKB-SubCell"/>
</dbReference>
<reference evidence="9 10" key="1">
    <citation type="journal article" date="2015" name="Nat. Commun.">
        <title>Production of butyrate from lysine and the Amadori product fructoselysine by a human gut commensal.</title>
        <authorList>
            <person name="Bui T.P."/>
            <person name="Ritari J."/>
            <person name="Boeren S."/>
            <person name="de Waard P."/>
            <person name="Plugge C.M."/>
            <person name="de Vos W.M."/>
        </authorList>
    </citation>
    <scope>NUCLEOTIDE SEQUENCE [LARGE SCALE GENOMIC DNA]</scope>
    <source>
        <strain evidence="9 10">AF211</strain>
    </source>
</reference>
<keyword evidence="10" id="KW-1185">Reference proteome</keyword>
<dbReference type="PATRIC" id="fig|1297617.4.peg.1150"/>
<sequence>MLKYIIKRLLLLIPVVFGITFIIFVVLNLAPGDPAAMILGQDATAEALAAKRAEMGLDQPIVIQYIRYIAGVLRGDFGTSWLSGYEVLPEFLHRIPYTILLGSLSMFVAVIIGIPLGIIAAIRQYHFVDYASLALALILFSLPSFWFAMMGQILFCLTLGWLPAAGVGSLAHFILPSITLGANILASQLRMTRTSMLDVIKQDYIRTARAKGADERRVVAHHVLRNGMLPVVTQVGISFASCMGGSVITETVFSIPGIGSLLINAVKGRDIPVVMGTLIFIAIFVGIVNLIVDVIYALIDPRVKLTA</sequence>
<evidence type="ECO:0000256" key="6">
    <source>
        <dbReference type="ARBA" id="ARBA00023136"/>
    </source>
</evidence>
<evidence type="ECO:0000313" key="10">
    <source>
        <dbReference type="Proteomes" id="UP000064844"/>
    </source>
</evidence>
<evidence type="ECO:0000256" key="1">
    <source>
        <dbReference type="ARBA" id="ARBA00004651"/>
    </source>
</evidence>
<dbReference type="CDD" id="cd06261">
    <property type="entry name" value="TM_PBP2"/>
    <property type="match status" value="1"/>
</dbReference>
<dbReference type="KEGG" id="ibu:IB211_01130c"/>
<gene>
    <name evidence="9" type="ORF">IB211_01130c</name>
</gene>
<evidence type="ECO:0000256" key="4">
    <source>
        <dbReference type="ARBA" id="ARBA00022692"/>
    </source>
</evidence>
<dbReference type="RefSeq" id="WP_058117394.1">
    <property type="nucleotide sequence ID" value="NZ_CALICV010000153.1"/>
</dbReference>
<feature type="transmembrane region" description="Helical" evidence="7">
    <location>
        <begin position="95"/>
        <end position="121"/>
    </location>
</feature>
<evidence type="ECO:0000256" key="7">
    <source>
        <dbReference type="RuleBase" id="RU363032"/>
    </source>
</evidence>
<evidence type="ECO:0000259" key="8">
    <source>
        <dbReference type="PROSITE" id="PS50928"/>
    </source>
</evidence>
<evidence type="ECO:0000256" key="5">
    <source>
        <dbReference type="ARBA" id="ARBA00022989"/>
    </source>
</evidence>
<comment type="subcellular location">
    <subcellularLocation>
        <location evidence="1 7">Cell membrane</location>
        <topology evidence="1 7">Multi-pass membrane protein</topology>
    </subcellularLocation>
</comment>
<dbReference type="PROSITE" id="PS50928">
    <property type="entry name" value="ABC_TM1"/>
    <property type="match status" value="1"/>
</dbReference>
<dbReference type="Pfam" id="PF19300">
    <property type="entry name" value="BPD_transp_1_N"/>
    <property type="match status" value="1"/>
</dbReference>
<name>A0A0S2W2H5_9FIRM</name>
<dbReference type="PANTHER" id="PTHR43163">
    <property type="entry name" value="DIPEPTIDE TRANSPORT SYSTEM PERMEASE PROTEIN DPPB-RELATED"/>
    <property type="match status" value="1"/>
</dbReference>
<keyword evidence="5 7" id="KW-1133">Transmembrane helix</keyword>
<comment type="similarity">
    <text evidence="7">Belongs to the binding-protein-dependent transport system permease family.</text>
</comment>
<feature type="transmembrane region" description="Helical" evidence="7">
    <location>
        <begin position="9"/>
        <end position="30"/>
    </location>
</feature>
<evidence type="ECO:0000256" key="3">
    <source>
        <dbReference type="ARBA" id="ARBA00022475"/>
    </source>
</evidence>
<feature type="transmembrane region" description="Helical" evidence="7">
    <location>
        <begin position="161"/>
        <end position="186"/>
    </location>
</feature>
<dbReference type="InterPro" id="IPR000515">
    <property type="entry name" value="MetI-like"/>
</dbReference>
<dbReference type="PANTHER" id="PTHR43163:SF6">
    <property type="entry name" value="DIPEPTIDE TRANSPORT SYSTEM PERMEASE PROTEIN DPPB-RELATED"/>
    <property type="match status" value="1"/>
</dbReference>
<keyword evidence="4 7" id="KW-0812">Transmembrane</keyword>
<dbReference type="GO" id="GO:0055085">
    <property type="term" value="P:transmembrane transport"/>
    <property type="evidence" value="ECO:0007669"/>
    <property type="project" value="InterPro"/>
</dbReference>
<dbReference type="Proteomes" id="UP000064844">
    <property type="component" value="Chromosome"/>
</dbReference>
<feature type="transmembrane region" description="Helical" evidence="7">
    <location>
        <begin position="273"/>
        <end position="299"/>
    </location>
</feature>
<dbReference type="InterPro" id="IPR035906">
    <property type="entry name" value="MetI-like_sf"/>
</dbReference>
<feature type="domain" description="ABC transmembrane type-1" evidence="8">
    <location>
        <begin position="95"/>
        <end position="296"/>
    </location>
</feature>
<dbReference type="Gene3D" id="1.10.3720.10">
    <property type="entry name" value="MetI-like"/>
    <property type="match status" value="1"/>
</dbReference>
<dbReference type="AlphaFoldDB" id="A0A0S2W2H5"/>
<keyword evidence="6 7" id="KW-0472">Membrane</keyword>
<dbReference type="EMBL" id="CP011307">
    <property type="protein sequence ID" value="ALP93523.1"/>
    <property type="molecule type" value="Genomic_DNA"/>
</dbReference>
<accession>A0A0S2W2H5</accession>
<dbReference type="Pfam" id="PF00528">
    <property type="entry name" value="BPD_transp_1"/>
    <property type="match status" value="1"/>
</dbReference>
<evidence type="ECO:0000313" key="9">
    <source>
        <dbReference type="EMBL" id="ALP93523.1"/>
    </source>
</evidence>
<reference evidence="10" key="2">
    <citation type="submission" date="2015-04" db="EMBL/GenBank/DDBJ databases">
        <title>A butyrogenic pathway from the amino acid lysine in a human gut commensal.</title>
        <authorList>
            <person name="de Vos W.M."/>
            <person name="Bui N.T.P."/>
            <person name="Plugge C.M."/>
            <person name="Ritari J."/>
        </authorList>
    </citation>
    <scope>NUCLEOTIDE SEQUENCE [LARGE SCALE GENOMIC DNA]</scope>
    <source>
        <strain evidence="10">AF211</strain>
    </source>
</reference>
<keyword evidence="2 7" id="KW-0813">Transport</keyword>
<organism evidence="9 10">
    <name type="scientific">Intestinimonas butyriciproducens</name>
    <dbReference type="NCBI Taxonomy" id="1297617"/>
    <lineage>
        <taxon>Bacteria</taxon>
        <taxon>Bacillati</taxon>
        <taxon>Bacillota</taxon>
        <taxon>Clostridia</taxon>
        <taxon>Eubacteriales</taxon>
        <taxon>Intestinimonas</taxon>
    </lineage>
</organism>